<dbReference type="AlphaFoldDB" id="B8BVV9"/>
<reference evidence="2 3" key="1">
    <citation type="journal article" date="2004" name="Science">
        <title>The genome of the diatom Thalassiosira pseudonana: ecology, evolution, and metabolism.</title>
        <authorList>
            <person name="Armbrust E.V."/>
            <person name="Berges J.A."/>
            <person name="Bowler C."/>
            <person name="Green B.R."/>
            <person name="Martinez D."/>
            <person name="Putnam N.H."/>
            <person name="Zhou S."/>
            <person name="Allen A.E."/>
            <person name="Apt K.E."/>
            <person name="Bechner M."/>
            <person name="Brzezinski M.A."/>
            <person name="Chaal B.K."/>
            <person name="Chiovitti A."/>
            <person name="Davis A.K."/>
            <person name="Demarest M.S."/>
            <person name="Detter J.C."/>
            <person name="Glavina T."/>
            <person name="Goodstein D."/>
            <person name="Hadi M.Z."/>
            <person name="Hellsten U."/>
            <person name="Hildebrand M."/>
            <person name="Jenkins B.D."/>
            <person name="Jurka J."/>
            <person name="Kapitonov V.V."/>
            <person name="Kroger N."/>
            <person name="Lau W.W."/>
            <person name="Lane T.W."/>
            <person name="Larimer F.W."/>
            <person name="Lippmeier J.C."/>
            <person name="Lucas S."/>
            <person name="Medina M."/>
            <person name="Montsant A."/>
            <person name="Obornik M."/>
            <person name="Parker M.S."/>
            <person name="Palenik B."/>
            <person name="Pazour G.J."/>
            <person name="Richardson P.M."/>
            <person name="Rynearson T.A."/>
            <person name="Saito M.A."/>
            <person name="Schwartz D.C."/>
            <person name="Thamatrakoln K."/>
            <person name="Valentin K."/>
            <person name="Vardi A."/>
            <person name="Wilkerson F.P."/>
            <person name="Rokhsar D.S."/>
        </authorList>
    </citation>
    <scope>NUCLEOTIDE SEQUENCE [LARGE SCALE GENOMIC DNA]</scope>
    <source>
        <strain evidence="2 3">CCMP1335</strain>
    </source>
</reference>
<dbReference type="PaxDb" id="35128-Thaps21545"/>
<dbReference type="OMA" id="CKRITIS"/>
<dbReference type="EMBL" id="CM000639">
    <property type="protein sequence ID" value="EED95524.1"/>
    <property type="molecule type" value="Genomic_DNA"/>
</dbReference>
<sequence length="597" mass="67201">MSKRHHEKLRRAFAIFTIVPACCRQDVMVDAFPSIPSHHWNSEAECKRITISPSQVQFSSLYFAKREGNDDTSSNQSNASSPITEEERHRIEDKARARRRRQRNLDCWGVDSLAPPRINDISNSLRSRMQSPTFPSTFDAVADETFNAIAGTICGLQRPDPNKVTNAMHKSVLDYRPTHPAWASSRRWVDGDDEDGNKRRKAPQSKLQMIDTPARMGIEIDGAAYLLSSYELADNSIQSDFLRGKSTDEGRALRILSLEIARRLSVPWDGFEEAELNTSTASGRLVAVYFNSMEQTLMASNELRRLKQTYSDRRDEEGLDRIQIFCLGQHTLPNCMIQQKRKSKQSNYKSKKGIVLIVKPTDYETDSPTTTIHTNTIEKLQSILLQASASSVPAVVLSPRLTDLPPLQQPPTTHPYKRTGPSGFEQSGFQRSSIYGGVEPPAGPTSWLLRDLVPPVYVWVGCSLDMISKSNTAGQRKRAYPSLKSLSETYRNQQLLDNTGGVDEVRLEDGVGNVGVYSFYSRVVMTQSSMDTGHAYHLFAVEEKCISAESRNDVMWRSSYHYMGSTKASLGRPTSDVMRDVFAEWREISDVHRGSEQ</sequence>
<dbReference type="Proteomes" id="UP000001449">
    <property type="component" value="Chromosome 2"/>
</dbReference>
<evidence type="ECO:0000313" key="2">
    <source>
        <dbReference type="EMBL" id="EED95524.1"/>
    </source>
</evidence>
<reference evidence="2 3" key="2">
    <citation type="journal article" date="2008" name="Nature">
        <title>The Phaeodactylum genome reveals the evolutionary history of diatom genomes.</title>
        <authorList>
            <person name="Bowler C."/>
            <person name="Allen A.E."/>
            <person name="Badger J.H."/>
            <person name="Grimwood J."/>
            <person name="Jabbari K."/>
            <person name="Kuo A."/>
            <person name="Maheswari U."/>
            <person name="Martens C."/>
            <person name="Maumus F."/>
            <person name="Otillar R.P."/>
            <person name="Rayko E."/>
            <person name="Salamov A."/>
            <person name="Vandepoele K."/>
            <person name="Beszteri B."/>
            <person name="Gruber A."/>
            <person name="Heijde M."/>
            <person name="Katinka M."/>
            <person name="Mock T."/>
            <person name="Valentin K."/>
            <person name="Verret F."/>
            <person name="Berges J.A."/>
            <person name="Brownlee C."/>
            <person name="Cadoret J.P."/>
            <person name="Chiovitti A."/>
            <person name="Choi C.J."/>
            <person name="Coesel S."/>
            <person name="De Martino A."/>
            <person name="Detter J.C."/>
            <person name="Durkin C."/>
            <person name="Falciatore A."/>
            <person name="Fournet J."/>
            <person name="Haruta M."/>
            <person name="Huysman M.J."/>
            <person name="Jenkins B.D."/>
            <person name="Jiroutova K."/>
            <person name="Jorgensen R.E."/>
            <person name="Joubert Y."/>
            <person name="Kaplan A."/>
            <person name="Kroger N."/>
            <person name="Kroth P.G."/>
            <person name="La Roche J."/>
            <person name="Lindquist E."/>
            <person name="Lommer M."/>
            <person name="Martin-Jezequel V."/>
            <person name="Lopez P.J."/>
            <person name="Lucas S."/>
            <person name="Mangogna M."/>
            <person name="McGinnis K."/>
            <person name="Medlin L.K."/>
            <person name="Montsant A."/>
            <person name="Oudot-Le Secq M.P."/>
            <person name="Napoli C."/>
            <person name="Obornik M."/>
            <person name="Parker M.S."/>
            <person name="Petit J.L."/>
            <person name="Porcel B.M."/>
            <person name="Poulsen N."/>
            <person name="Robison M."/>
            <person name="Rychlewski L."/>
            <person name="Rynearson T.A."/>
            <person name="Schmutz J."/>
            <person name="Shapiro H."/>
            <person name="Siaut M."/>
            <person name="Stanley M."/>
            <person name="Sussman M.R."/>
            <person name="Taylor A.R."/>
            <person name="Vardi A."/>
            <person name="von Dassow P."/>
            <person name="Vyverman W."/>
            <person name="Willis A."/>
            <person name="Wyrwicz L.S."/>
            <person name="Rokhsar D.S."/>
            <person name="Weissenbach J."/>
            <person name="Armbrust E.V."/>
            <person name="Green B.R."/>
            <person name="Van de Peer Y."/>
            <person name="Grigoriev I.V."/>
        </authorList>
    </citation>
    <scope>NUCLEOTIDE SEQUENCE [LARGE SCALE GENOMIC DNA]</scope>
    <source>
        <strain evidence="2 3">CCMP1335</strain>
    </source>
</reference>
<proteinExistence type="predicted"/>
<dbReference type="GeneID" id="7450468"/>
<gene>
    <name evidence="2" type="ORF">THAPSDRAFT_21545</name>
</gene>
<feature type="region of interest" description="Disordered" evidence="1">
    <location>
        <begin position="67"/>
        <end position="98"/>
    </location>
</feature>
<name>B8BVV9_THAPS</name>
<feature type="compositionally biased region" description="Polar residues" evidence="1">
    <location>
        <begin position="71"/>
        <end position="83"/>
    </location>
</feature>
<feature type="compositionally biased region" description="Basic and acidic residues" evidence="1">
    <location>
        <begin position="85"/>
        <end position="95"/>
    </location>
</feature>
<evidence type="ECO:0000256" key="1">
    <source>
        <dbReference type="SAM" id="MobiDB-lite"/>
    </source>
</evidence>
<protein>
    <submittedName>
        <fullName evidence="2">Uncharacterized protein</fullName>
    </submittedName>
</protein>
<dbReference type="RefSeq" id="XP_002288081.1">
    <property type="nucleotide sequence ID" value="XM_002288045.1"/>
</dbReference>
<organism evidence="2 3">
    <name type="scientific">Thalassiosira pseudonana</name>
    <name type="common">Marine diatom</name>
    <name type="synonym">Cyclotella nana</name>
    <dbReference type="NCBI Taxonomy" id="35128"/>
    <lineage>
        <taxon>Eukaryota</taxon>
        <taxon>Sar</taxon>
        <taxon>Stramenopiles</taxon>
        <taxon>Ochrophyta</taxon>
        <taxon>Bacillariophyta</taxon>
        <taxon>Coscinodiscophyceae</taxon>
        <taxon>Thalassiosirophycidae</taxon>
        <taxon>Thalassiosirales</taxon>
        <taxon>Thalassiosiraceae</taxon>
        <taxon>Thalassiosira</taxon>
    </lineage>
</organism>
<accession>B8BVV9</accession>
<dbReference type="HOGENOM" id="CLU_457532_0_0_1"/>
<dbReference type="KEGG" id="tps:THAPSDRAFT_21545"/>
<evidence type="ECO:0000313" key="3">
    <source>
        <dbReference type="Proteomes" id="UP000001449"/>
    </source>
</evidence>
<feature type="region of interest" description="Disordered" evidence="1">
    <location>
        <begin position="186"/>
        <end position="206"/>
    </location>
</feature>
<feature type="region of interest" description="Disordered" evidence="1">
    <location>
        <begin position="402"/>
        <end position="421"/>
    </location>
</feature>
<dbReference type="eggNOG" id="ENOG502SPWN">
    <property type="taxonomic scope" value="Eukaryota"/>
</dbReference>
<dbReference type="InParanoid" id="B8BVV9"/>
<keyword evidence="3" id="KW-1185">Reference proteome</keyword>